<keyword evidence="1" id="KW-0732">Signal</keyword>
<evidence type="ECO:0000313" key="3">
    <source>
        <dbReference type="Proteomes" id="UP000268844"/>
    </source>
</evidence>
<dbReference type="RefSeq" id="WP_126149848.1">
    <property type="nucleotide sequence ID" value="NZ_JBHTMH010000003.1"/>
</dbReference>
<sequence>MMSLSKTTSLMLASGLATLALLQPAMALDAETFVNRIETVYKVMGYDFSFGPATLDGDTITVDGGTLGIVGLGDEPMKFDTTLTFSGVAETEDGGFTADSLTIPDIDTDFSADPVGHLSLTDIRVENIVLPPEGVTGSAALMQTAGVVATGPLSVTRDGAEVISIDSMDMTSEFTHDAAGALESLVTTTSIAGLWADLSTVKDEEPDAGAMIEALGLTEINGDFNQTMTWSMGDGHLVLEESKLDLADAGAIDFKLDVLGFTPAILDKIYAMQGEGLEATSEEAQAKQMMVGMELLQALSISSASIRYDDASLAGKLLDVFAAQSGTDRAAFVEGLKATLPGIVAQSGIPALTDLVVPPVSAFLDDPQSLEISVKPPQPTSLLVLTAAASNPAGLISAIGLAVTANQ</sequence>
<organism evidence="2 3">
    <name type="scientific">Devosia equisanguinis</name>
    <dbReference type="NCBI Taxonomy" id="2490941"/>
    <lineage>
        <taxon>Bacteria</taxon>
        <taxon>Pseudomonadati</taxon>
        <taxon>Pseudomonadota</taxon>
        <taxon>Alphaproteobacteria</taxon>
        <taxon>Hyphomicrobiales</taxon>
        <taxon>Devosiaceae</taxon>
        <taxon>Devosia</taxon>
    </lineage>
</organism>
<name>A0A3S4D4I9_9HYPH</name>
<protein>
    <recommendedName>
        <fullName evidence="4">DUF945 domain-containing protein</fullName>
    </recommendedName>
</protein>
<reference evidence="2 3" key="1">
    <citation type="submission" date="2018-12" db="EMBL/GenBank/DDBJ databases">
        <authorList>
            <person name="Criscuolo A."/>
        </authorList>
    </citation>
    <scope>NUCLEOTIDE SEQUENCE [LARGE SCALE GENOMIC DNA]</scope>
    <source>
        <strain evidence="2">ACIP1116281</strain>
    </source>
</reference>
<proteinExistence type="predicted"/>
<evidence type="ECO:0000256" key="1">
    <source>
        <dbReference type="SAM" id="SignalP"/>
    </source>
</evidence>
<dbReference type="Proteomes" id="UP000268844">
    <property type="component" value="Unassembled WGS sequence"/>
</dbReference>
<dbReference type="EMBL" id="UZWD01000022">
    <property type="protein sequence ID" value="VDS04258.1"/>
    <property type="molecule type" value="Genomic_DNA"/>
</dbReference>
<accession>A0A3S4D4I9</accession>
<feature type="signal peptide" evidence="1">
    <location>
        <begin position="1"/>
        <end position="27"/>
    </location>
</feature>
<keyword evidence="3" id="KW-1185">Reference proteome</keyword>
<evidence type="ECO:0008006" key="4">
    <source>
        <dbReference type="Google" id="ProtNLM"/>
    </source>
</evidence>
<dbReference type="OrthoDB" id="7824623at2"/>
<dbReference type="AlphaFoldDB" id="A0A3S4D4I9"/>
<evidence type="ECO:0000313" key="2">
    <source>
        <dbReference type="EMBL" id="VDS04258.1"/>
    </source>
</evidence>
<gene>
    <name evidence="2" type="ORF">DEVEQU_01391</name>
</gene>
<feature type="chain" id="PRO_5018647133" description="DUF945 domain-containing protein" evidence="1">
    <location>
        <begin position="28"/>
        <end position="407"/>
    </location>
</feature>